<comment type="caution">
    <text evidence="3">The sequence shown here is derived from an EMBL/GenBank/DDBJ whole genome shotgun (WGS) entry which is preliminary data.</text>
</comment>
<dbReference type="AlphaFoldDB" id="A0A8J6NZS4"/>
<accession>A0A8J6NZS4</accession>
<dbReference type="Pfam" id="PF07883">
    <property type="entry name" value="Cupin_2"/>
    <property type="match status" value="1"/>
</dbReference>
<feature type="region of interest" description="Disordered" evidence="1">
    <location>
        <begin position="1"/>
        <end position="20"/>
    </location>
</feature>
<sequence length="121" mass="13406">MAEIFDSVDKATQQPKQEPEIKSMAELVDYQEGSVVSKQIIKRGAGTVTIFAFDKGEGLSEHTAPFDALVQVLDGEVRIKISGKPYDVKAGEMIILPVDEPHSLKALTRFKMLLTMIRSKK</sequence>
<dbReference type="Gene3D" id="2.60.120.10">
    <property type="entry name" value="Jelly Rolls"/>
    <property type="match status" value="1"/>
</dbReference>
<dbReference type="Proteomes" id="UP000605201">
    <property type="component" value="Unassembled WGS sequence"/>
</dbReference>
<dbReference type="PANTHER" id="PTHR37694:SF1">
    <property type="entry name" value="SLR8022 PROTEIN"/>
    <property type="match status" value="1"/>
</dbReference>
<protein>
    <submittedName>
        <fullName evidence="3">Cupin domain-containing protein</fullName>
    </submittedName>
</protein>
<gene>
    <name evidence="3" type="ORF">H8D96_11925</name>
</gene>
<evidence type="ECO:0000259" key="2">
    <source>
        <dbReference type="Pfam" id="PF07883"/>
    </source>
</evidence>
<evidence type="ECO:0000256" key="1">
    <source>
        <dbReference type="SAM" id="MobiDB-lite"/>
    </source>
</evidence>
<reference evidence="3 4" key="1">
    <citation type="submission" date="2020-08" db="EMBL/GenBank/DDBJ databases">
        <title>Bridging the membrane lipid divide: bacteria of the FCB group superphylum have the potential to synthesize archaeal ether lipids.</title>
        <authorList>
            <person name="Villanueva L."/>
            <person name="Von Meijenfeldt F.A.B."/>
            <person name="Westbye A.B."/>
            <person name="Yadav S."/>
            <person name="Hopmans E.C."/>
            <person name="Dutilh B.E."/>
            <person name="Sinninghe Damste J.S."/>
        </authorList>
    </citation>
    <scope>NUCLEOTIDE SEQUENCE [LARGE SCALE GENOMIC DNA]</scope>
    <source>
        <strain evidence="3">NIOZ-UU17</strain>
    </source>
</reference>
<dbReference type="PANTHER" id="PTHR37694">
    <property type="entry name" value="SLR8022 PROTEIN"/>
    <property type="match status" value="1"/>
</dbReference>
<dbReference type="EMBL" id="JACNIG010000236">
    <property type="protein sequence ID" value="MBC8432610.1"/>
    <property type="molecule type" value="Genomic_DNA"/>
</dbReference>
<dbReference type="SUPFAM" id="SSF51182">
    <property type="entry name" value="RmlC-like cupins"/>
    <property type="match status" value="1"/>
</dbReference>
<evidence type="ECO:0000313" key="4">
    <source>
        <dbReference type="Proteomes" id="UP000605201"/>
    </source>
</evidence>
<dbReference type="InterPro" id="IPR011051">
    <property type="entry name" value="RmlC_Cupin_sf"/>
</dbReference>
<feature type="domain" description="Cupin type-2" evidence="2">
    <location>
        <begin position="51"/>
        <end position="111"/>
    </location>
</feature>
<name>A0A8J6NZS4_9BACT</name>
<dbReference type="InterPro" id="IPR013096">
    <property type="entry name" value="Cupin_2"/>
</dbReference>
<evidence type="ECO:0000313" key="3">
    <source>
        <dbReference type="EMBL" id="MBC8432610.1"/>
    </source>
</evidence>
<dbReference type="CDD" id="cd02230">
    <property type="entry name" value="cupin_HP0902-like"/>
    <property type="match status" value="1"/>
</dbReference>
<proteinExistence type="predicted"/>
<organism evidence="3 4">
    <name type="scientific">Candidatus Desulfatibia vada</name>
    <dbReference type="NCBI Taxonomy" id="2841696"/>
    <lineage>
        <taxon>Bacteria</taxon>
        <taxon>Pseudomonadati</taxon>
        <taxon>Thermodesulfobacteriota</taxon>
        <taxon>Desulfobacteria</taxon>
        <taxon>Desulfobacterales</taxon>
        <taxon>Desulfobacterales incertae sedis</taxon>
        <taxon>Candidatus Desulfatibia</taxon>
    </lineage>
</organism>
<dbReference type="InterPro" id="IPR014710">
    <property type="entry name" value="RmlC-like_jellyroll"/>
</dbReference>